<dbReference type="InterPro" id="IPR019783">
    <property type="entry name" value="SDO1/SBDS_N"/>
</dbReference>
<dbReference type="Gene3D" id="3.30.1250.10">
    <property type="entry name" value="Ribosome maturation protein SBDS, N-terminal domain"/>
    <property type="match status" value="1"/>
</dbReference>
<feature type="domain" description="Ribosome maturation protein SDO1/SBDS central" evidence="3">
    <location>
        <begin position="100"/>
        <end position="161"/>
    </location>
</feature>
<proteinExistence type="inferred from homology"/>
<evidence type="ECO:0000313" key="6">
    <source>
        <dbReference type="Proteomes" id="UP000281962"/>
    </source>
</evidence>
<feature type="domain" description="Ribosome maturation protein SDO1/SBDS N-terminal" evidence="2">
    <location>
        <begin position="6"/>
        <end position="92"/>
    </location>
</feature>
<dbReference type="GO" id="GO:0042256">
    <property type="term" value="P:cytosolic ribosome assembly"/>
    <property type="evidence" value="ECO:0007669"/>
    <property type="project" value="InterPro"/>
</dbReference>
<gene>
    <name evidence="5" type="ORF">DRJ21_00670</name>
</gene>
<evidence type="ECO:0000313" key="5">
    <source>
        <dbReference type="EMBL" id="RLE51199.1"/>
    </source>
</evidence>
<dbReference type="InterPro" id="IPR046928">
    <property type="entry name" value="SDO1/SBDS_C"/>
</dbReference>
<protein>
    <submittedName>
        <fullName evidence="5">Ribosome assembly factor SBDS</fullName>
    </submittedName>
</protein>
<evidence type="ECO:0000259" key="3">
    <source>
        <dbReference type="Pfam" id="PF09377"/>
    </source>
</evidence>
<comment type="similarity">
    <text evidence="1">Belongs to the SDO1/SBDS family.</text>
</comment>
<dbReference type="Gene3D" id="1.10.10.900">
    <property type="entry name" value="SBDS protein C-terminal domain, subdomain 1"/>
    <property type="match status" value="1"/>
</dbReference>
<dbReference type="SUPFAM" id="SSF89895">
    <property type="entry name" value="FYSH domain"/>
    <property type="match status" value="1"/>
</dbReference>
<dbReference type="Pfam" id="PF09377">
    <property type="entry name" value="SBDS_domain_II"/>
    <property type="match status" value="1"/>
</dbReference>
<dbReference type="NCBIfam" id="TIGR00291">
    <property type="entry name" value="RNA_SBDS"/>
    <property type="match status" value="1"/>
</dbReference>
<comment type="caution">
    <text evidence="5">The sequence shown here is derived from an EMBL/GenBank/DDBJ whole genome shotgun (WGS) entry which is preliminary data.</text>
</comment>
<name>A0A497EVR8_9CREN</name>
<dbReference type="InterPro" id="IPR036786">
    <property type="entry name" value="Ribosome_mat_SBDS_N_sf"/>
</dbReference>
<dbReference type="EMBL" id="QMQY01000015">
    <property type="protein sequence ID" value="RLE51199.1"/>
    <property type="molecule type" value="Genomic_DNA"/>
</dbReference>
<organism evidence="5 6">
    <name type="scientific">Thermoproteota archaeon</name>
    <dbReference type="NCBI Taxonomy" id="2056631"/>
    <lineage>
        <taxon>Archaea</taxon>
        <taxon>Thermoproteota</taxon>
    </lineage>
</organism>
<dbReference type="InterPro" id="IPR018978">
    <property type="entry name" value="SDO1/SBDS_central"/>
</dbReference>
<dbReference type="SUPFAM" id="SSF109728">
    <property type="entry name" value="Hypothetical protein AF0491, middle domain"/>
    <property type="match status" value="1"/>
</dbReference>
<sequence>MSKRRAVIARYLSKGERFEILVNPDLAWKLKSGKQVDLRELLISDIIYKDARKGLKASEESILKVFETDDPYKIAEIIVKKGELQLTAEQRRKLIESKKRQIINFISRNCVDPKTGLPHPPKRIELAMEQVGVSIDPFKDAEEQALDVIKALRRILPLKIANVLIRVKIPPTYAGKAYGIISRFGTIRVSKWLTDGSWLCEIEMPAGLQPAFIEKVNEISKGEAQIEIISEIRRK</sequence>
<dbReference type="PANTHER" id="PTHR10927">
    <property type="entry name" value="RIBOSOME MATURATION PROTEIN SBDS"/>
    <property type="match status" value="1"/>
</dbReference>
<dbReference type="InterPro" id="IPR037188">
    <property type="entry name" value="Sdo1/SBDS_central_sf"/>
</dbReference>
<dbReference type="SUPFAM" id="SSF54980">
    <property type="entry name" value="EF-G C-terminal domain-like"/>
    <property type="match status" value="1"/>
</dbReference>
<dbReference type="InterPro" id="IPR039100">
    <property type="entry name" value="Sdo1/SBDS-like"/>
</dbReference>
<dbReference type="InterPro" id="IPR035647">
    <property type="entry name" value="EFG_III/V"/>
</dbReference>
<reference evidence="5 6" key="1">
    <citation type="submission" date="2018-06" db="EMBL/GenBank/DDBJ databases">
        <title>Extensive metabolic versatility and redundancy in microbially diverse, dynamic hydrothermal sediments.</title>
        <authorList>
            <person name="Dombrowski N."/>
            <person name="Teske A."/>
            <person name="Baker B.J."/>
        </authorList>
    </citation>
    <scope>NUCLEOTIDE SEQUENCE [LARGE SCALE GENOMIC DNA]</scope>
    <source>
        <strain evidence="5">B30_G17</strain>
    </source>
</reference>
<dbReference type="InterPro" id="IPR002140">
    <property type="entry name" value="Sdo1/SBDS"/>
</dbReference>
<dbReference type="Pfam" id="PF20268">
    <property type="entry name" value="SBDS_C"/>
    <property type="match status" value="1"/>
</dbReference>
<accession>A0A497EVR8</accession>
<dbReference type="AlphaFoldDB" id="A0A497EVR8"/>
<dbReference type="Pfam" id="PF01172">
    <property type="entry name" value="SBDS_N"/>
    <property type="match status" value="1"/>
</dbReference>
<evidence type="ECO:0000256" key="1">
    <source>
        <dbReference type="ARBA" id="ARBA00007433"/>
    </source>
</evidence>
<dbReference type="Proteomes" id="UP000281962">
    <property type="component" value="Unassembled WGS sequence"/>
</dbReference>
<dbReference type="Gene3D" id="3.30.70.240">
    <property type="match status" value="1"/>
</dbReference>
<feature type="domain" description="Ribosome maturation protein SDO1/SBDS C-terminal" evidence="4">
    <location>
        <begin position="164"/>
        <end position="230"/>
    </location>
</feature>
<evidence type="ECO:0000259" key="4">
    <source>
        <dbReference type="Pfam" id="PF20268"/>
    </source>
</evidence>
<dbReference type="PANTHER" id="PTHR10927:SF4">
    <property type="entry name" value="RIBOSOME MATURATION PROTEIN SDO1 HOMOLOG"/>
    <property type="match status" value="1"/>
</dbReference>
<evidence type="ECO:0000259" key="2">
    <source>
        <dbReference type="Pfam" id="PF01172"/>
    </source>
</evidence>